<evidence type="ECO:0000313" key="1">
    <source>
        <dbReference type="EMBL" id="SDK41654.1"/>
    </source>
</evidence>
<dbReference type="RefSeq" id="WP_157793778.1">
    <property type="nucleotide sequence ID" value="NZ_LT629693.1"/>
</dbReference>
<gene>
    <name evidence="1" type="ORF">SAMN05444163_8060</name>
</gene>
<protein>
    <submittedName>
        <fullName evidence="1">Uncharacterized protein</fullName>
    </submittedName>
</protein>
<reference evidence="1 2" key="1">
    <citation type="submission" date="2016-10" db="EMBL/GenBank/DDBJ databases">
        <authorList>
            <person name="Varghese N."/>
            <person name="Submissions S."/>
        </authorList>
    </citation>
    <scope>NUCLEOTIDE SEQUENCE [LARGE SCALE GENOMIC DNA]</scope>
    <source>
        <strain evidence="1 2">GAS524</strain>
    </source>
</reference>
<dbReference type="Proteomes" id="UP000198803">
    <property type="component" value="Chromosome I"/>
</dbReference>
<dbReference type="EMBL" id="LT629693">
    <property type="protein sequence ID" value="SDK41654.1"/>
    <property type="molecule type" value="Genomic_DNA"/>
</dbReference>
<accession>A0ABY0QH71</accession>
<proteinExistence type="predicted"/>
<evidence type="ECO:0000313" key="2">
    <source>
        <dbReference type="Proteomes" id="UP000198803"/>
    </source>
</evidence>
<organism evidence="1 2">
    <name type="scientific">Bradyrhizobium ottawaense</name>
    <dbReference type="NCBI Taxonomy" id="931866"/>
    <lineage>
        <taxon>Bacteria</taxon>
        <taxon>Pseudomonadati</taxon>
        <taxon>Pseudomonadota</taxon>
        <taxon>Alphaproteobacteria</taxon>
        <taxon>Hyphomicrobiales</taxon>
        <taxon>Nitrobacteraceae</taxon>
        <taxon>Bradyrhizobium</taxon>
    </lineage>
</organism>
<name>A0ABY0QH71_9BRAD</name>
<sequence length="45" mass="4672">MSVIVAGIIVAIGLMFAANILADALESATEEISSRLDLLLEPDEG</sequence>
<keyword evidence="2" id="KW-1185">Reference proteome</keyword>